<proteinExistence type="predicted"/>
<reference evidence="2" key="1">
    <citation type="journal article" date="2014" name="Proc. Natl. Acad. Sci. U.S.A.">
        <title>Extensive sampling of basidiomycete genomes demonstrates inadequacy of the white-rot/brown-rot paradigm for wood decay fungi.</title>
        <authorList>
            <person name="Riley R."/>
            <person name="Salamov A.A."/>
            <person name="Brown D.W."/>
            <person name="Nagy L.G."/>
            <person name="Floudas D."/>
            <person name="Held B.W."/>
            <person name="Levasseur A."/>
            <person name="Lombard V."/>
            <person name="Morin E."/>
            <person name="Otillar R."/>
            <person name="Lindquist E.A."/>
            <person name="Sun H."/>
            <person name="LaButti K.M."/>
            <person name="Schmutz J."/>
            <person name="Jabbour D."/>
            <person name="Luo H."/>
            <person name="Baker S.E."/>
            <person name="Pisabarro A.G."/>
            <person name="Walton J.D."/>
            <person name="Blanchette R.A."/>
            <person name="Henrissat B."/>
            <person name="Martin F."/>
            <person name="Cullen D."/>
            <person name="Hibbett D.S."/>
            <person name="Grigoriev I.V."/>
        </authorList>
    </citation>
    <scope>NUCLEOTIDE SEQUENCE [LARGE SCALE GENOMIC DNA]</scope>
    <source>
        <strain evidence="2">MUCL 33604</strain>
    </source>
</reference>
<sequence>MDRYQEPWHYSFNVRALKAHLDTGGSFLQSLTKLSANEVTNWTIMIPVLKHLPQLIALTVLEYLDGPIDLISWFLDGRSLNMMQLQGFIQLLSSLGALLPLSDPSFINIIPHGLKSIRFWIDQPGTLPYIIIKVMEQCVELEEISVDITNGTYTNFTSDIIEDWVVAMLLPFNMELKTYTRCRSQDSS</sequence>
<evidence type="ECO:0000313" key="1">
    <source>
        <dbReference type="EMBL" id="KDQ56926.1"/>
    </source>
</evidence>
<name>A0A067Q2Y5_9AGAM</name>
<keyword evidence="2" id="KW-1185">Reference proteome</keyword>
<protein>
    <submittedName>
        <fullName evidence="1">Uncharacterized protein</fullName>
    </submittedName>
</protein>
<gene>
    <name evidence="1" type="ORF">JAAARDRAFT_194121</name>
</gene>
<dbReference type="InParanoid" id="A0A067Q2Y5"/>
<accession>A0A067Q2Y5</accession>
<dbReference type="EMBL" id="KL197720">
    <property type="protein sequence ID" value="KDQ56926.1"/>
    <property type="molecule type" value="Genomic_DNA"/>
</dbReference>
<organism evidence="1 2">
    <name type="scientific">Jaapia argillacea MUCL 33604</name>
    <dbReference type="NCBI Taxonomy" id="933084"/>
    <lineage>
        <taxon>Eukaryota</taxon>
        <taxon>Fungi</taxon>
        <taxon>Dikarya</taxon>
        <taxon>Basidiomycota</taxon>
        <taxon>Agaricomycotina</taxon>
        <taxon>Agaricomycetes</taxon>
        <taxon>Agaricomycetidae</taxon>
        <taxon>Jaapiales</taxon>
        <taxon>Jaapiaceae</taxon>
        <taxon>Jaapia</taxon>
    </lineage>
</organism>
<dbReference type="HOGENOM" id="CLU_1441246_0_0_1"/>
<dbReference type="Proteomes" id="UP000027265">
    <property type="component" value="Unassembled WGS sequence"/>
</dbReference>
<evidence type="ECO:0000313" key="2">
    <source>
        <dbReference type="Proteomes" id="UP000027265"/>
    </source>
</evidence>
<dbReference type="AlphaFoldDB" id="A0A067Q2Y5"/>